<evidence type="ECO:0000259" key="2">
    <source>
        <dbReference type="Pfam" id="PF04773"/>
    </source>
</evidence>
<evidence type="ECO:0000313" key="4">
    <source>
        <dbReference type="EMBL" id="SHF84315.1"/>
    </source>
</evidence>
<accession>A0A1M5EYI4</accession>
<keyword evidence="1" id="KW-0812">Transmembrane</keyword>
<dbReference type="EMBL" id="FQUS01000014">
    <property type="protein sequence ID" value="SHF84315.1"/>
    <property type="molecule type" value="Genomic_DNA"/>
</dbReference>
<dbReference type="InterPro" id="IPR012373">
    <property type="entry name" value="Ferrdict_sens_TM"/>
</dbReference>
<dbReference type="PANTHER" id="PTHR30273:SF2">
    <property type="entry name" value="PROTEIN FECR"/>
    <property type="match status" value="1"/>
</dbReference>
<dbReference type="AlphaFoldDB" id="A0A1M5EYI4"/>
<evidence type="ECO:0000313" key="5">
    <source>
        <dbReference type="Proteomes" id="UP000184041"/>
    </source>
</evidence>
<gene>
    <name evidence="4" type="ORF">SAMN05443144_1146</name>
</gene>
<keyword evidence="1" id="KW-1133">Transmembrane helix</keyword>
<organism evidence="4 5">
    <name type="scientific">Fodinibius roseus</name>
    <dbReference type="NCBI Taxonomy" id="1194090"/>
    <lineage>
        <taxon>Bacteria</taxon>
        <taxon>Pseudomonadati</taxon>
        <taxon>Balneolota</taxon>
        <taxon>Balneolia</taxon>
        <taxon>Balneolales</taxon>
        <taxon>Balneolaceae</taxon>
        <taxon>Fodinibius</taxon>
    </lineage>
</organism>
<dbReference type="Pfam" id="PF04773">
    <property type="entry name" value="FecR"/>
    <property type="match status" value="1"/>
</dbReference>
<dbReference type="PIRSF" id="PIRSF018266">
    <property type="entry name" value="FecR"/>
    <property type="match status" value="1"/>
</dbReference>
<sequence>MWRLIQRYVTDRCSVSEERKVERWMEEDPANRKLVEELEQIWSLTPEEDFEMSVQDAWDRFRIREMRGPLSNKKKRNRTRTSSGSRRMVTMFRAAAAILLMVFVGFFSWQYLADQGTEEQTYQEQKQNIETQKGEKAQISFSDGTVVTLNAASSLRYPKQFKGSKREVYLTGEAYFEVASNADKSFVVHTSRADVEVLGTKFNVRAWKEDAAVDVGVREGKVAVSTAENGRQRDRVLLGRGQFTSVIEGEGISDVRNIDVDKHLLWLNGGMYFDNVPFKQVFLQIERKFDVHISVSATESILEVPFTSTFRDRELSKILQVLSASMKMEYRREGNEIEFYRPKNSN</sequence>
<feature type="domain" description="Protein FecR C-terminal" evidence="3">
    <location>
        <begin position="271"/>
        <end position="337"/>
    </location>
</feature>
<keyword evidence="5" id="KW-1185">Reference proteome</keyword>
<dbReference type="InterPro" id="IPR032508">
    <property type="entry name" value="FecR_C"/>
</dbReference>
<feature type="domain" description="FecR protein" evidence="2">
    <location>
        <begin position="128"/>
        <end position="222"/>
    </location>
</feature>
<dbReference type="STRING" id="1194090.SAMN05443144_1146"/>
<dbReference type="PANTHER" id="PTHR30273">
    <property type="entry name" value="PERIPLASMIC SIGNAL SENSOR AND SIGMA FACTOR ACTIVATOR FECR-RELATED"/>
    <property type="match status" value="1"/>
</dbReference>
<dbReference type="InterPro" id="IPR006860">
    <property type="entry name" value="FecR"/>
</dbReference>
<evidence type="ECO:0000256" key="1">
    <source>
        <dbReference type="SAM" id="Phobius"/>
    </source>
</evidence>
<keyword evidence="1" id="KW-0472">Membrane</keyword>
<dbReference type="GO" id="GO:0016989">
    <property type="term" value="F:sigma factor antagonist activity"/>
    <property type="evidence" value="ECO:0007669"/>
    <property type="project" value="TreeGrafter"/>
</dbReference>
<reference evidence="4 5" key="1">
    <citation type="submission" date="2016-11" db="EMBL/GenBank/DDBJ databases">
        <authorList>
            <person name="Jaros S."/>
            <person name="Januszkiewicz K."/>
            <person name="Wedrychowicz H."/>
        </authorList>
    </citation>
    <scope>NUCLEOTIDE SEQUENCE [LARGE SCALE GENOMIC DNA]</scope>
    <source>
        <strain evidence="4 5">DSM 21986</strain>
    </source>
</reference>
<proteinExistence type="predicted"/>
<dbReference type="Gene3D" id="3.55.50.30">
    <property type="match status" value="1"/>
</dbReference>
<dbReference type="Gene3D" id="2.60.120.1440">
    <property type="match status" value="1"/>
</dbReference>
<feature type="transmembrane region" description="Helical" evidence="1">
    <location>
        <begin position="90"/>
        <end position="112"/>
    </location>
</feature>
<dbReference type="Pfam" id="PF16344">
    <property type="entry name" value="FecR_C"/>
    <property type="match status" value="1"/>
</dbReference>
<evidence type="ECO:0000259" key="3">
    <source>
        <dbReference type="Pfam" id="PF16344"/>
    </source>
</evidence>
<dbReference type="Proteomes" id="UP000184041">
    <property type="component" value="Unassembled WGS sequence"/>
</dbReference>
<protein>
    <submittedName>
        <fullName evidence="4">FecR family protein</fullName>
    </submittedName>
</protein>
<name>A0A1M5EYI4_9BACT</name>